<dbReference type="Gene3D" id="3.40.50.2000">
    <property type="entry name" value="Glycogen Phosphorylase B"/>
    <property type="match status" value="2"/>
</dbReference>
<dbReference type="EMBL" id="LILC01000037">
    <property type="protein sequence ID" value="KOO37243.1"/>
    <property type="molecule type" value="Genomic_DNA"/>
</dbReference>
<dbReference type="Pfam" id="PF00534">
    <property type="entry name" value="Glycos_transf_1"/>
    <property type="match status" value="1"/>
</dbReference>
<dbReference type="PANTHER" id="PTHR12526">
    <property type="entry name" value="GLYCOSYLTRANSFERASE"/>
    <property type="match status" value="1"/>
</dbReference>
<dbReference type="STRING" id="284581.AMD01_22480"/>
<feature type="domain" description="Glycosyl transferase family 1" evidence="1">
    <location>
        <begin position="178"/>
        <end position="329"/>
    </location>
</feature>
<dbReference type="AlphaFoldDB" id="A0A0M0KFQ2"/>
<proteinExistence type="predicted"/>
<dbReference type="Pfam" id="PF13439">
    <property type="entry name" value="Glyco_transf_4"/>
    <property type="match status" value="1"/>
</dbReference>
<dbReference type="CDD" id="cd03801">
    <property type="entry name" value="GT4_PimA-like"/>
    <property type="match status" value="1"/>
</dbReference>
<dbReference type="PATRIC" id="fig|284581.3.peg.3349"/>
<evidence type="ECO:0000259" key="2">
    <source>
        <dbReference type="Pfam" id="PF13439"/>
    </source>
</evidence>
<evidence type="ECO:0000313" key="3">
    <source>
        <dbReference type="EMBL" id="KOO37243.1"/>
    </source>
</evidence>
<reference evidence="4" key="1">
    <citation type="submission" date="2015-08" db="EMBL/GenBank/DDBJ databases">
        <title>Fjat-14210 dsm16467.</title>
        <authorList>
            <person name="Liu B."/>
            <person name="Wang J."/>
            <person name="Zhu Y."/>
            <person name="Liu G."/>
            <person name="Chen Q."/>
            <person name="Chen Z."/>
            <person name="Lan J."/>
            <person name="Che J."/>
            <person name="Ge C."/>
            <person name="Shi H."/>
            <person name="Pan Z."/>
            <person name="Liu X."/>
        </authorList>
    </citation>
    <scope>NUCLEOTIDE SEQUENCE [LARGE SCALE GENOMIC DNA]</scope>
    <source>
        <strain evidence="4">DSM 16467</strain>
    </source>
</reference>
<accession>A0A0M0KFQ2</accession>
<sequence>MRVLHLISGGETGGSKNHLISLLRHIGTEDVFLGVFQEGLLSEEARQAGVPVTVFKQKSRYDFSILTSIRRFMKENRIDIIHTHGPRANTFTFLLRKTMKFTWITTIHSDPRQDFIKGGVKGKIFTKINMAVIKSIDHFFAVSERFKDMIVGFGVNSSKITTIYNGIEFDLPLENKLTRQEVGLAETDFVVTMVARLHPIKGHKETFEAICQLKDEIPNVKLLSVGNGPMEDELKSLVKEKSLEHHVLFAGFQKDVHSFLSLSDVKLLASYSESFPLVILESARAHVPVISTDVGGVKDMISDSSLGWIIPTKDAGAIAGAIREAFHEKATGELSQKGMNLYKKASANYSVKQLADATIKTYQGLL</sequence>
<keyword evidence="3" id="KW-0808">Transferase</keyword>
<feature type="domain" description="Glycosyltransferase subfamily 4-like N-terminal" evidence="2">
    <location>
        <begin position="13"/>
        <end position="169"/>
    </location>
</feature>
<comment type="caution">
    <text evidence="3">The sequence shown here is derived from an EMBL/GenBank/DDBJ whole genome shotgun (WGS) entry which is preliminary data.</text>
</comment>
<dbReference type="GO" id="GO:0016757">
    <property type="term" value="F:glycosyltransferase activity"/>
    <property type="evidence" value="ECO:0007669"/>
    <property type="project" value="InterPro"/>
</dbReference>
<keyword evidence="4" id="KW-1185">Reference proteome</keyword>
<dbReference type="InterPro" id="IPR028098">
    <property type="entry name" value="Glyco_trans_4-like_N"/>
</dbReference>
<dbReference type="SUPFAM" id="SSF53756">
    <property type="entry name" value="UDP-Glycosyltransferase/glycogen phosphorylase"/>
    <property type="match status" value="1"/>
</dbReference>
<protein>
    <submittedName>
        <fullName evidence="3">Glycosyl transferase</fullName>
    </submittedName>
</protein>
<evidence type="ECO:0000259" key="1">
    <source>
        <dbReference type="Pfam" id="PF00534"/>
    </source>
</evidence>
<dbReference type="RefSeq" id="WP_053403678.1">
    <property type="nucleotide sequence ID" value="NZ_LILC01000037.1"/>
</dbReference>
<dbReference type="PANTHER" id="PTHR12526:SF638">
    <property type="entry name" value="SPORE COAT PROTEIN SA"/>
    <property type="match status" value="1"/>
</dbReference>
<dbReference type="Proteomes" id="UP000037558">
    <property type="component" value="Unassembled WGS sequence"/>
</dbReference>
<dbReference type="OrthoDB" id="9804196at2"/>
<dbReference type="InterPro" id="IPR001296">
    <property type="entry name" value="Glyco_trans_1"/>
</dbReference>
<gene>
    <name evidence="3" type="ORF">AMD01_22480</name>
</gene>
<evidence type="ECO:0000313" key="4">
    <source>
        <dbReference type="Proteomes" id="UP000037558"/>
    </source>
</evidence>
<name>A0A0M0KFQ2_9BACI</name>
<organism evidence="3 4">
    <name type="scientific">Priestia koreensis</name>
    <dbReference type="NCBI Taxonomy" id="284581"/>
    <lineage>
        <taxon>Bacteria</taxon>
        <taxon>Bacillati</taxon>
        <taxon>Bacillota</taxon>
        <taxon>Bacilli</taxon>
        <taxon>Bacillales</taxon>
        <taxon>Bacillaceae</taxon>
        <taxon>Priestia</taxon>
    </lineage>
</organism>